<dbReference type="Proteomes" id="UP000067461">
    <property type="component" value="Chromosome"/>
</dbReference>
<sequence length="923" mass="99376">MYPFASYGSRVALPTPEAVNASVKSAQPTADLSQLDALTGGAFKAPTSGERAARLREWLASEPSLEQMTEVFREFSHRDKGAAKALKDKLDELKRTKAQDAIAEEWAAKAKALLAQPRLNLADAMGWQRDAAKAGAPLSREPLAGLRLALSERMKALEDLQHQVQVQREAAVMLAQRIELLSTKALAEAQAQREPLRTDVAAWTHHASGLSADPVWESLEPKYALQLDTSRNQLHLVWEAFDAALAQALAAASDAQVALPAVPVWADELRALRGEATPPAVDALEQSGRQQQASLAVAAAVAALQQELAQGHSKTAPKAAAALRQLLKDHARHIPPALEAEAQAALVSSSELEGWQRWRADQLREELLAKAVALNLAPEGQRLGGRKVQEALRQLREQWKATDQGGAPNQALWKKFDEACNEAHKQVEAWLEQLKQQNQASRAQRLALIEEVQAWAAAHATHTDWKLQLRDLHAYAERWRQSGHLSEKLFAELQPLWKAAISQAHARLEAAQDQSVQRRQALIAEAQALAQVVPLRIDAVKALQQRWQQEAQAVPLDRRLEQKLWEAFRQPIDAAFERKTAEREQVSASLGAHDQAVLQAAQALEAACAAGDAQRIRAASEALQACLRGQTPPAVPPKAAKPDAAAPDAAVAEASSEASADAGANPDSNADSVTSITEPDTTATPSEAAGKAPAAPAAAAAAPRKLVAMRGDDRPGMARAQPQSGRPGAGRDDRRPRDGGFGDARPQRGGERGGERPDWRSEREERGPRLGDAAFRAQRQALEQAELALKKLATQAHGEALMGLLGAWQQRNPEAVPSAQALGGKAAAAARSAWASALGKAPAPAAEAARSTHLLRLEMAAELPTPAAHLEARRALQLQLLTRRHDPAPAQTWAQDVAQVLASPFDAAAAERLQAVLKVLLRR</sequence>
<feature type="compositionally biased region" description="Low complexity" evidence="2">
    <location>
        <begin position="683"/>
        <end position="703"/>
    </location>
</feature>
<dbReference type="Pfam" id="PF03993">
    <property type="entry name" value="DUF349"/>
    <property type="match status" value="1"/>
</dbReference>
<evidence type="ECO:0000313" key="4">
    <source>
        <dbReference type="Proteomes" id="UP000067461"/>
    </source>
</evidence>
<keyword evidence="1" id="KW-0175">Coiled coil</keyword>
<keyword evidence="4" id="KW-1185">Reference proteome</keyword>
<accession>A0A060NJ64</accession>
<protein>
    <submittedName>
        <fullName evidence="3">Predicted ATPase involved in replication control, Cdc46/Mcm family</fullName>
    </submittedName>
</protein>
<feature type="coiled-coil region" evidence="1">
    <location>
        <begin position="420"/>
        <end position="451"/>
    </location>
</feature>
<name>A0A060NJ64_9BURK</name>
<dbReference type="EMBL" id="AP014568">
    <property type="protein sequence ID" value="BAO81110.1"/>
    <property type="molecule type" value="Genomic_DNA"/>
</dbReference>
<gene>
    <name evidence="3" type="ORF">SRAA_1256</name>
</gene>
<organism evidence="3 4">
    <name type="scientific">Serpentinimonas raichei</name>
    <dbReference type="NCBI Taxonomy" id="1458425"/>
    <lineage>
        <taxon>Bacteria</taxon>
        <taxon>Pseudomonadati</taxon>
        <taxon>Pseudomonadota</taxon>
        <taxon>Betaproteobacteria</taxon>
        <taxon>Burkholderiales</taxon>
        <taxon>Comamonadaceae</taxon>
        <taxon>Serpentinimonas</taxon>
    </lineage>
</organism>
<dbReference type="RefSeq" id="WP_045531524.1">
    <property type="nucleotide sequence ID" value="NZ_AP014568.1"/>
</dbReference>
<dbReference type="OrthoDB" id="5523335at2"/>
<feature type="compositionally biased region" description="Polar residues" evidence="2">
    <location>
        <begin position="666"/>
        <end position="682"/>
    </location>
</feature>
<feature type="compositionally biased region" description="Basic and acidic residues" evidence="2">
    <location>
        <begin position="729"/>
        <end position="769"/>
    </location>
</feature>
<dbReference type="STRING" id="1458425.SRAA_1256"/>
<evidence type="ECO:0000313" key="3">
    <source>
        <dbReference type="EMBL" id="BAO81110.1"/>
    </source>
</evidence>
<dbReference type="AlphaFoldDB" id="A0A060NJ64"/>
<proteinExistence type="predicted"/>
<evidence type="ECO:0000256" key="2">
    <source>
        <dbReference type="SAM" id="MobiDB-lite"/>
    </source>
</evidence>
<evidence type="ECO:0000256" key="1">
    <source>
        <dbReference type="SAM" id="Coils"/>
    </source>
</evidence>
<reference evidence="3 4" key="1">
    <citation type="journal article" date="2014" name="Nat. Commun.">
        <title>Physiological and genomic features of highly alkaliphilic hydrogen-utilizing Betaproteobacteria from a continental serpentinizing site.</title>
        <authorList>
            <person name="Suzuki S."/>
            <person name="Kuenen J.G."/>
            <person name="Schipper K."/>
            <person name="van der Velde S."/>
            <person name="Ishii S."/>
            <person name="Wu A."/>
            <person name="Sorokin D.Y."/>
            <person name="Tenney A."/>
            <person name="Meng X.Y."/>
            <person name="Morrill P.L."/>
            <person name="Kamagata Y."/>
            <person name="Muyzer G."/>
            <person name="Nealson K.H."/>
        </authorList>
    </citation>
    <scope>NUCLEOTIDE SEQUENCE [LARGE SCALE GENOMIC DNA]</scope>
    <source>
        <strain evidence="3 4">A1</strain>
    </source>
</reference>
<dbReference type="InterPro" id="IPR007139">
    <property type="entry name" value="DUF349"/>
</dbReference>
<dbReference type="KEGG" id="cbaa:SRAA_1256"/>
<feature type="compositionally biased region" description="Low complexity" evidence="2">
    <location>
        <begin position="642"/>
        <end position="662"/>
    </location>
</feature>
<feature type="region of interest" description="Disordered" evidence="2">
    <location>
        <begin position="632"/>
        <end position="770"/>
    </location>
</feature>
<dbReference type="HOGENOM" id="CLU_316105_0_0_4"/>